<evidence type="ECO:0000256" key="4">
    <source>
        <dbReference type="ARBA" id="ARBA00022777"/>
    </source>
</evidence>
<sequence length="394" mass="44479">MERSNSTVDKNSSTQQIGLEEFTPLRGIAIKDLKVFIFMKPSKKELDPYIKRVIEFLQRFSISCYVTEAVMQLLKDSMVEAEEPDDDQSSTHSDTIKIDIDSIDIFSEENQNSINRIITLGGDGTVVQAIKLFVKDKCPKMITFGQESIGYLCCFEGSEYEEVLYHSLIKIAEDRDDYEKFTEFEEDIKYGIPYVEKKDRVVLKVLFDDLDPDVMSTITPGKTKKPKFGSLYALNQIIVDRGSFNYLTNLECYINGNPLTVIQGDGVILSSSTGSTAYNMSAGGSIVYNYVNCVLLTPICPHSLSFRPLILPDDCVITLKASENSRAEYYSVSIDGDHSFSLKKGEKIDIQGSLCSLPFVTFNPVDPMQEWCSRLNSSLHWNSRPVQKNFTKKN</sequence>
<dbReference type="FunFam" id="2.60.200.30:FF:000009">
    <property type="entry name" value="Poly(P)/ATP NAD kinase"/>
    <property type="match status" value="1"/>
</dbReference>
<dbReference type="GO" id="GO:0005524">
    <property type="term" value="F:ATP binding"/>
    <property type="evidence" value="ECO:0007669"/>
    <property type="project" value="UniProtKB-KW"/>
</dbReference>
<reference evidence="8" key="1">
    <citation type="submission" date="2023-07" db="EMBL/GenBank/DDBJ databases">
        <authorList>
            <consortium name="AG Swart"/>
            <person name="Singh M."/>
            <person name="Singh A."/>
            <person name="Seah K."/>
            <person name="Emmerich C."/>
        </authorList>
    </citation>
    <scope>NUCLEOTIDE SEQUENCE</scope>
    <source>
        <strain evidence="8">DP1</strain>
    </source>
</reference>
<dbReference type="InterPro" id="IPR017437">
    <property type="entry name" value="ATP-NAD_kinase_PpnK-typ_C"/>
</dbReference>
<dbReference type="Pfam" id="PF20143">
    <property type="entry name" value="NAD_kinase_C"/>
    <property type="match status" value="1"/>
</dbReference>
<keyword evidence="4" id="KW-0418">Kinase</keyword>
<proteinExistence type="inferred from homology"/>
<evidence type="ECO:0008006" key="10">
    <source>
        <dbReference type="Google" id="ProtNLM"/>
    </source>
</evidence>
<dbReference type="SUPFAM" id="SSF111331">
    <property type="entry name" value="NAD kinase/diacylglycerol kinase-like"/>
    <property type="match status" value="1"/>
</dbReference>
<keyword evidence="7" id="KW-0520">NAD</keyword>
<dbReference type="InterPro" id="IPR002504">
    <property type="entry name" value="NADK"/>
</dbReference>
<evidence type="ECO:0000313" key="8">
    <source>
        <dbReference type="EMBL" id="CAI2366202.1"/>
    </source>
</evidence>
<keyword evidence="5" id="KW-0067">ATP-binding</keyword>
<dbReference type="GO" id="GO:0006741">
    <property type="term" value="P:NADP+ biosynthetic process"/>
    <property type="evidence" value="ECO:0007669"/>
    <property type="project" value="InterPro"/>
</dbReference>
<dbReference type="InterPro" id="IPR017438">
    <property type="entry name" value="ATP-NAD_kinase_N"/>
</dbReference>
<dbReference type="HAMAP" id="MF_00361">
    <property type="entry name" value="NAD_kinase"/>
    <property type="match status" value="1"/>
</dbReference>
<gene>
    <name evidence="8" type="ORF">ECRASSUSDP1_LOCUS7473</name>
</gene>
<keyword evidence="6" id="KW-0521">NADP</keyword>
<dbReference type="Pfam" id="PF01513">
    <property type="entry name" value="NAD_kinase"/>
    <property type="match status" value="1"/>
</dbReference>
<comment type="caution">
    <text evidence="8">The sequence shown here is derived from an EMBL/GenBank/DDBJ whole genome shotgun (WGS) entry which is preliminary data.</text>
</comment>
<dbReference type="AlphaFoldDB" id="A0AAD1UGE9"/>
<dbReference type="Gene3D" id="3.40.50.10330">
    <property type="entry name" value="Probable inorganic polyphosphate/atp-NAD kinase, domain 1"/>
    <property type="match status" value="1"/>
</dbReference>
<evidence type="ECO:0000256" key="1">
    <source>
        <dbReference type="ARBA" id="ARBA00010995"/>
    </source>
</evidence>
<keyword evidence="2" id="KW-0808">Transferase</keyword>
<organism evidence="8 9">
    <name type="scientific">Euplotes crassus</name>
    <dbReference type="NCBI Taxonomy" id="5936"/>
    <lineage>
        <taxon>Eukaryota</taxon>
        <taxon>Sar</taxon>
        <taxon>Alveolata</taxon>
        <taxon>Ciliophora</taxon>
        <taxon>Intramacronucleata</taxon>
        <taxon>Spirotrichea</taxon>
        <taxon>Hypotrichia</taxon>
        <taxon>Euplotida</taxon>
        <taxon>Euplotidae</taxon>
        <taxon>Moneuplotes</taxon>
    </lineage>
</organism>
<evidence type="ECO:0000256" key="3">
    <source>
        <dbReference type="ARBA" id="ARBA00022741"/>
    </source>
</evidence>
<evidence type="ECO:0000256" key="6">
    <source>
        <dbReference type="ARBA" id="ARBA00022857"/>
    </source>
</evidence>
<comment type="similarity">
    <text evidence="1">Belongs to the NAD kinase family.</text>
</comment>
<dbReference type="GO" id="GO:0003951">
    <property type="term" value="F:NAD+ kinase activity"/>
    <property type="evidence" value="ECO:0007669"/>
    <property type="project" value="InterPro"/>
</dbReference>
<keyword evidence="3" id="KW-0547">Nucleotide-binding</keyword>
<dbReference type="InterPro" id="IPR016064">
    <property type="entry name" value="NAD/diacylglycerol_kinase_sf"/>
</dbReference>
<evidence type="ECO:0000313" key="9">
    <source>
        <dbReference type="Proteomes" id="UP001295684"/>
    </source>
</evidence>
<evidence type="ECO:0000256" key="2">
    <source>
        <dbReference type="ARBA" id="ARBA00022679"/>
    </source>
</evidence>
<dbReference type="PANTHER" id="PTHR20275">
    <property type="entry name" value="NAD KINASE"/>
    <property type="match status" value="1"/>
</dbReference>
<dbReference type="GO" id="GO:0019674">
    <property type="term" value="P:NAD+ metabolic process"/>
    <property type="evidence" value="ECO:0007669"/>
    <property type="project" value="InterPro"/>
</dbReference>
<dbReference type="EMBL" id="CAMPGE010007281">
    <property type="protein sequence ID" value="CAI2366202.1"/>
    <property type="molecule type" value="Genomic_DNA"/>
</dbReference>
<name>A0AAD1UGE9_EUPCR</name>
<protein>
    <recommendedName>
        <fullName evidence="10">NAD(+) kinase</fullName>
    </recommendedName>
</protein>
<keyword evidence="9" id="KW-1185">Reference proteome</keyword>
<accession>A0AAD1UGE9</accession>
<dbReference type="Gene3D" id="2.60.200.30">
    <property type="entry name" value="Probable inorganic polyphosphate/atp-NAD kinase, domain 2"/>
    <property type="match status" value="1"/>
</dbReference>
<dbReference type="Proteomes" id="UP001295684">
    <property type="component" value="Unassembled WGS sequence"/>
</dbReference>
<dbReference type="PANTHER" id="PTHR20275:SF0">
    <property type="entry name" value="NAD KINASE"/>
    <property type="match status" value="1"/>
</dbReference>
<evidence type="ECO:0000256" key="5">
    <source>
        <dbReference type="ARBA" id="ARBA00022840"/>
    </source>
</evidence>
<evidence type="ECO:0000256" key="7">
    <source>
        <dbReference type="ARBA" id="ARBA00023027"/>
    </source>
</evidence>